<reference evidence="2 3" key="1">
    <citation type="submission" date="2015-04" db="EMBL/GenBank/DDBJ databases">
        <title>Complete Sequence for the Genome of the Thioalkalivibrio versutus D301.</title>
        <authorList>
            <person name="Mu T."/>
            <person name="Zhou J."/>
            <person name="Xu X."/>
        </authorList>
    </citation>
    <scope>NUCLEOTIDE SEQUENCE [LARGE SCALE GENOMIC DNA]</scope>
    <source>
        <strain evidence="2 3">D301</strain>
    </source>
</reference>
<evidence type="ECO:0000259" key="1">
    <source>
        <dbReference type="PROSITE" id="PS51112"/>
    </source>
</evidence>
<dbReference type="Gene3D" id="3.30.1490.150">
    <property type="entry name" value="Hypothetical protein ph0010, domain 2"/>
    <property type="match status" value="1"/>
</dbReference>
<dbReference type="PATRIC" id="fig|106634.4.peg.1804"/>
<dbReference type="InterPro" id="IPR023473">
    <property type="entry name" value="AMMECR1"/>
</dbReference>
<dbReference type="STRING" id="106634.TVD_08825"/>
<dbReference type="Proteomes" id="UP000064201">
    <property type="component" value="Chromosome"/>
</dbReference>
<dbReference type="PANTHER" id="PTHR13016:SF0">
    <property type="entry name" value="AMME SYNDROME CANDIDATE GENE 1 PROTEIN"/>
    <property type="match status" value="1"/>
</dbReference>
<organism evidence="2 3">
    <name type="scientific">Thioalkalivibrio versutus</name>
    <dbReference type="NCBI Taxonomy" id="106634"/>
    <lineage>
        <taxon>Bacteria</taxon>
        <taxon>Pseudomonadati</taxon>
        <taxon>Pseudomonadota</taxon>
        <taxon>Gammaproteobacteria</taxon>
        <taxon>Chromatiales</taxon>
        <taxon>Ectothiorhodospiraceae</taxon>
        <taxon>Thioalkalivibrio</taxon>
    </lineage>
</organism>
<dbReference type="PANTHER" id="PTHR13016">
    <property type="entry name" value="AMMECR1 HOMOLOG"/>
    <property type="match status" value="1"/>
</dbReference>
<gene>
    <name evidence="2" type="ORF">TVD_08825</name>
</gene>
<accession>A0A0G3GA87</accession>
<dbReference type="EMBL" id="CP011367">
    <property type="protein sequence ID" value="AKJ96472.1"/>
    <property type="molecule type" value="Genomic_DNA"/>
</dbReference>
<evidence type="ECO:0000313" key="3">
    <source>
        <dbReference type="Proteomes" id="UP000064201"/>
    </source>
</evidence>
<dbReference type="KEGG" id="tvr:TVD_08825"/>
<keyword evidence="3" id="KW-1185">Reference proteome</keyword>
<dbReference type="InterPro" id="IPR027485">
    <property type="entry name" value="AMMECR1_N"/>
</dbReference>
<name>A0A0G3GA87_9GAMM</name>
<dbReference type="OrthoDB" id="9782820at2"/>
<dbReference type="InterPro" id="IPR036071">
    <property type="entry name" value="AMMECR1_dom_sf"/>
</dbReference>
<dbReference type="NCBIfam" id="TIGR04335">
    <property type="entry name" value="AmmeMemoSam_A"/>
    <property type="match status" value="1"/>
</dbReference>
<proteinExistence type="predicted"/>
<dbReference type="InterPro" id="IPR002733">
    <property type="entry name" value="AMMECR1_domain"/>
</dbReference>
<dbReference type="SUPFAM" id="SSF143447">
    <property type="entry name" value="AMMECR1-like"/>
    <property type="match status" value="1"/>
</dbReference>
<dbReference type="Pfam" id="PF01871">
    <property type="entry name" value="AMMECR1"/>
    <property type="match status" value="1"/>
</dbReference>
<dbReference type="NCBIfam" id="TIGR00296">
    <property type="entry name" value="TIGR00296 family protein"/>
    <property type="match status" value="1"/>
</dbReference>
<feature type="domain" description="AMMECR1" evidence="1">
    <location>
        <begin position="1"/>
        <end position="178"/>
    </location>
</feature>
<dbReference type="InterPro" id="IPR027623">
    <property type="entry name" value="AmmeMemoSam_A"/>
</dbReference>
<evidence type="ECO:0000313" key="2">
    <source>
        <dbReference type="EMBL" id="AKJ96472.1"/>
    </source>
</evidence>
<dbReference type="AlphaFoldDB" id="A0A0G3GA87"/>
<sequence length="178" mass="19059">MLELAADAIRRAAHHAPARPIALEQEPDPLPDPGASFVTLKQGETLRGCIGTLEAHRPLAADVLHNARAAALNDPRFPPLRTSELAGLAYSVTLLTASRPMEAAQRKGLLDQLQPGRDGLVLQAGARRATFLPAVWEQLPDPETFLDALLQKAGLAPGSWPDGLQAWRYGSLEVAGEL</sequence>
<protein>
    <recommendedName>
        <fullName evidence="1">AMMECR1 domain-containing protein</fullName>
    </recommendedName>
</protein>
<dbReference type="RefSeq" id="WP_047251952.1">
    <property type="nucleotide sequence ID" value="NZ_CP011367.1"/>
</dbReference>
<dbReference type="PROSITE" id="PS51112">
    <property type="entry name" value="AMMECR1"/>
    <property type="match status" value="1"/>
</dbReference>
<dbReference type="Gene3D" id="3.30.700.20">
    <property type="entry name" value="Hypothetical protein ph0010, domain 1"/>
    <property type="match status" value="1"/>
</dbReference>